<comment type="subunit">
    <text evidence="18">Homodimer. The monomeric form is inactive while the homodimer is active.</text>
</comment>
<comment type="similarity">
    <text evidence="19">Belongs to the peptidase M28 family.</text>
</comment>
<dbReference type="Proteomes" id="UP001479436">
    <property type="component" value="Unassembled WGS sequence"/>
</dbReference>
<keyword evidence="14" id="KW-0482">Metalloprotease</keyword>
<evidence type="ECO:0000259" key="20">
    <source>
        <dbReference type="Pfam" id="PF04389"/>
    </source>
</evidence>
<keyword evidence="8 19" id="KW-0479">Metal-binding</keyword>
<keyword evidence="15" id="KW-0865">Zymogen</keyword>
<proteinExistence type="inferred from homology"/>
<comment type="subcellular location">
    <subcellularLocation>
        <location evidence="1">Endoplasmic reticulum</location>
    </subcellularLocation>
    <subcellularLocation>
        <location evidence="3">Golgi apparatus</location>
    </subcellularLocation>
    <subcellularLocation>
        <location evidence="2">Lysosome</location>
    </subcellularLocation>
    <subcellularLocation>
        <location evidence="4">Secreted</location>
    </subcellularLocation>
</comment>
<dbReference type="Gene3D" id="3.40.630.10">
    <property type="entry name" value="Zn peptidases"/>
    <property type="match status" value="1"/>
</dbReference>
<dbReference type="PANTHER" id="PTHR12053:SF3">
    <property type="entry name" value="CARBOXYPEPTIDASE Q"/>
    <property type="match status" value="1"/>
</dbReference>
<name>A0ABR2VM45_9FUNG</name>
<dbReference type="Pfam" id="PF04389">
    <property type="entry name" value="Peptidase_M28"/>
    <property type="match status" value="1"/>
</dbReference>
<evidence type="ECO:0000256" key="5">
    <source>
        <dbReference type="ARBA" id="ARBA00022525"/>
    </source>
</evidence>
<evidence type="ECO:0000256" key="4">
    <source>
        <dbReference type="ARBA" id="ARBA00004613"/>
    </source>
</evidence>
<keyword evidence="22" id="KW-1185">Reference proteome</keyword>
<evidence type="ECO:0000313" key="22">
    <source>
        <dbReference type="Proteomes" id="UP001479436"/>
    </source>
</evidence>
<evidence type="ECO:0000256" key="12">
    <source>
        <dbReference type="ARBA" id="ARBA00022833"/>
    </source>
</evidence>
<dbReference type="SUPFAM" id="SSF53187">
    <property type="entry name" value="Zn-dependent exopeptidases"/>
    <property type="match status" value="1"/>
</dbReference>
<dbReference type="InterPro" id="IPR046450">
    <property type="entry name" value="PA_dom_sf"/>
</dbReference>
<gene>
    <name evidence="21" type="ORF">K7432_016069</name>
</gene>
<comment type="caution">
    <text evidence="21">The sequence shown here is derived from an EMBL/GenBank/DDBJ whole genome shotgun (WGS) entry which is preliminary data.</text>
</comment>
<organism evidence="21 22">
    <name type="scientific">Basidiobolus ranarum</name>
    <dbReference type="NCBI Taxonomy" id="34480"/>
    <lineage>
        <taxon>Eukaryota</taxon>
        <taxon>Fungi</taxon>
        <taxon>Fungi incertae sedis</taxon>
        <taxon>Zoopagomycota</taxon>
        <taxon>Entomophthoromycotina</taxon>
        <taxon>Basidiobolomycetes</taxon>
        <taxon>Basidiobolales</taxon>
        <taxon>Basidiobolaceae</taxon>
        <taxon>Basidiobolus</taxon>
    </lineage>
</organism>
<keyword evidence="5" id="KW-0964">Secreted</keyword>
<evidence type="ECO:0000256" key="10">
    <source>
        <dbReference type="ARBA" id="ARBA00022801"/>
    </source>
</evidence>
<evidence type="ECO:0000313" key="21">
    <source>
        <dbReference type="EMBL" id="KAK9680015.1"/>
    </source>
</evidence>
<evidence type="ECO:0000256" key="15">
    <source>
        <dbReference type="ARBA" id="ARBA00023145"/>
    </source>
</evidence>
<evidence type="ECO:0000256" key="16">
    <source>
        <dbReference type="ARBA" id="ARBA00023180"/>
    </source>
</evidence>
<keyword evidence="11" id="KW-0256">Endoplasmic reticulum</keyword>
<evidence type="ECO:0000256" key="18">
    <source>
        <dbReference type="ARBA" id="ARBA00025833"/>
    </source>
</evidence>
<evidence type="ECO:0000256" key="8">
    <source>
        <dbReference type="ARBA" id="ARBA00022723"/>
    </source>
</evidence>
<keyword evidence="10 19" id="KW-0378">Hydrolase</keyword>
<evidence type="ECO:0000256" key="19">
    <source>
        <dbReference type="RuleBase" id="RU361240"/>
    </source>
</evidence>
<feature type="domain" description="Peptidase M28" evidence="20">
    <location>
        <begin position="275"/>
        <end position="474"/>
    </location>
</feature>
<keyword evidence="13" id="KW-0333">Golgi apparatus</keyword>
<dbReference type="Gene3D" id="3.50.30.30">
    <property type="match status" value="1"/>
</dbReference>
<protein>
    <recommendedName>
        <fullName evidence="19">Peptide hydrolase</fullName>
        <ecNumber evidence="19">3.4.-.-</ecNumber>
    </recommendedName>
</protein>
<evidence type="ECO:0000256" key="6">
    <source>
        <dbReference type="ARBA" id="ARBA00022645"/>
    </source>
</evidence>
<keyword evidence="12 19" id="KW-0862">Zinc</keyword>
<evidence type="ECO:0000256" key="11">
    <source>
        <dbReference type="ARBA" id="ARBA00022824"/>
    </source>
</evidence>
<evidence type="ECO:0000256" key="17">
    <source>
        <dbReference type="ARBA" id="ARBA00023228"/>
    </source>
</evidence>
<evidence type="ECO:0000256" key="14">
    <source>
        <dbReference type="ARBA" id="ARBA00023049"/>
    </source>
</evidence>
<evidence type="ECO:0000256" key="2">
    <source>
        <dbReference type="ARBA" id="ARBA00004371"/>
    </source>
</evidence>
<evidence type="ECO:0000256" key="3">
    <source>
        <dbReference type="ARBA" id="ARBA00004555"/>
    </source>
</evidence>
<accession>A0ABR2VM45</accession>
<keyword evidence="6" id="KW-0121">Carboxypeptidase</keyword>
<dbReference type="EMBL" id="JASJQH010009330">
    <property type="protein sequence ID" value="KAK9680015.1"/>
    <property type="molecule type" value="Genomic_DNA"/>
</dbReference>
<evidence type="ECO:0000256" key="7">
    <source>
        <dbReference type="ARBA" id="ARBA00022670"/>
    </source>
</evidence>
<dbReference type="SUPFAM" id="SSF52025">
    <property type="entry name" value="PA domain"/>
    <property type="match status" value="1"/>
</dbReference>
<evidence type="ECO:0000256" key="13">
    <source>
        <dbReference type="ARBA" id="ARBA00023034"/>
    </source>
</evidence>
<dbReference type="InterPro" id="IPR039866">
    <property type="entry name" value="CPQ"/>
</dbReference>
<evidence type="ECO:0000256" key="9">
    <source>
        <dbReference type="ARBA" id="ARBA00022729"/>
    </source>
</evidence>
<dbReference type="EC" id="3.4.-.-" evidence="19"/>
<keyword evidence="7 19" id="KW-0645">Protease</keyword>
<dbReference type="PANTHER" id="PTHR12053">
    <property type="entry name" value="PROTEASE FAMILY M28 PLASMA GLUTAMATE CARBOXYPEPTIDASE-RELATED"/>
    <property type="match status" value="1"/>
</dbReference>
<dbReference type="InterPro" id="IPR007484">
    <property type="entry name" value="Peptidase_M28"/>
</dbReference>
<keyword evidence="16" id="KW-0325">Glycoprotein</keyword>
<keyword evidence="17" id="KW-0458">Lysosome</keyword>
<reference evidence="21 22" key="1">
    <citation type="submission" date="2023-04" db="EMBL/GenBank/DDBJ databases">
        <title>Genome of Basidiobolus ranarum AG-B5.</title>
        <authorList>
            <person name="Stajich J.E."/>
            <person name="Carter-House D."/>
            <person name="Gryganskyi A."/>
        </authorList>
    </citation>
    <scope>NUCLEOTIDE SEQUENCE [LARGE SCALE GENOMIC DNA]</scope>
    <source>
        <strain evidence="21 22">AG-B5</strain>
    </source>
</reference>
<sequence>MTYISKIFSVSVGALYVLAATDHTRNAYSLAHTSEEYISRAVEQLKETGLKSNNVWNRLAEMTDLYGARPPGSKNLEDSIDWIIRTIEKEDKNLIVTTQNVKIDVWHRQEESLKLFTPTRGIVELDVKGLGRSVSTDGNGLTADVVVVSSFNELEEVKDTVKGKVVLFNNPFISYGESVGYRVNGAVNAEKYGAIAVLVRSVTPYSLNTVHVGASTRANIPAASITVEDANLLGRMYNRSISEEAQYADKINFPCPRVNLRLHNTYTPKSKVSRNIIVDVKGREKPDEIVLISGHIDSWDVGVGALDDGGGAFTGWEALRLISQLPTPPRRTVRVVFWVNEEYGATGARTYFEKYKNQVGKHVFAMESDLGNYKPWGILVQDNGKAQHVLSKIGAKYLSSFTAGNVVNGKSGADVDILSRAGVPCVGFVTSDGRASFTAGDAFKDKYFNHHHTAGDRMEALDASDLPANAATMAIWAYVIAEMKGTLPRTPVKTLAQ</sequence>
<evidence type="ECO:0000256" key="1">
    <source>
        <dbReference type="ARBA" id="ARBA00004240"/>
    </source>
</evidence>
<keyword evidence="9" id="KW-0732">Signal</keyword>